<dbReference type="EMBL" id="AP024483">
    <property type="protein sequence ID" value="BCS83555.1"/>
    <property type="molecule type" value="Genomic_DNA"/>
</dbReference>
<accession>A0ABM7NTR0</accession>
<name>A0ABM7NTR0_9VIRU</name>
<organism evidence="1 2">
    <name type="scientific">Cotonvirus japonicus</name>
    <dbReference type="NCBI Taxonomy" id="2811091"/>
    <lineage>
        <taxon>Viruses</taxon>
        <taxon>Varidnaviria</taxon>
        <taxon>Bamfordvirae</taxon>
        <taxon>Nucleocytoviricota</taxon>
        <taxon>Megaviricetes</taxon>
        <taxon>Imitervirales</taxon>
        <taxon>Mimiviridae</taxon>
        <taxon>Megamimivirinae</taxon>
        <taxon>Cotonvirus</taxon>
        <taxon>Cotonvirus japonicum</taxon>
    </lineage>
</organism>
<protein>
    <submittedName>
        <fullName evidence="1">Uncharacterized protein</fullName>
    </submittedName>
</protein>
<sequence length="333" mass="38574">MQNSVHNKAQSELTTHSAFGLKFRNNNLCLHTNSDYKQDHDVTVSMIKFIRRFLNKVDDLFDDFDWSNTIIAGGLISGMLETKSQQSEYASSDIDIFVYGSKKTVTSKIQSIYQYFIEKLDKKFYGFMFTPMSAILNIVIPDKFSIQIIGTRFNSEMEVLESFDFTHCQVGYNGNSVVNTKDFIKAITTKTTRLTGRSVHAYRLVKAYHRGYSIERPEYCYVKNIFHEYTEFQNKIPGQRPDISNTDKFYDINDLENIIHELEENPIVIQNLTKNYIPNSKSELSDDEEMKKIGELYAGKNKYTFVCSPNNNNDVFIDDVSHLIEFVRIPFPA</sequence>
<dbReference type="Proteomes" id="UP001321479">
    <property type="component" value="Segment"/>
</dbReference>
<reference evidence="1 2" key="1">
    <citation type="submission" date="2021-02" db="EMBL/GenBank/DDBJ databases">
        <title>Cotonvirus japonicus, which uses Golgi apparatus of host cells for its virion factory, phylogenetically links tailed tupanvirus and icosahedral mimivirus.</title>
        <authorList>
            <person name="Takahashi H."/>
            <person name="Fukaya S."/>
            <person name="Song C."/>
            <person name="Murata K."/>
            <person name="Takemura M."/>
        </authorList>
    </citation>
    <scope>NUCLEOTIDE SEQUENCE [LARGE SCALE GENOMIC DNA]</scope>
</reference>
<proteinExistence type="predicted"/>
<dbReference type="Pfam" id="PF26128">
    <property type="entry name" value="Gad2"/>
    <property type="match status" value="1"/>
</dbReference>
<keyword evidence="2" id="KW-1185">Reference proteome</keyword>
<dbReference type="RefSeq" id="YP_010842163.1">
    <property type="nucleotide sequence ID" value="NC_079139.1"/>
</dbReference>
<evidence type="ECO:0000313" key="2">
    <source>
        <dbReference type="Proteomes" id="UP001321479"/>
    </source>
</evidence>
<evidence type="ECO:0000313" key="1">
    <source>
        <dbReference type="EMBL" id="BCS83555.1"/>
    </source>
</evidence>
<dbReference type="GeneID" id="80558760"/>